<dbReference type="OrthoDB" id="3400694at2"/>
<dbReference type="EMBL" id="POTY01000144">
    <property type="protein sequence ID" value="PZG14607.1"/>
    <property type="molecule type" value="Genomic_DNA"/>
</dbReference>
<dbReference type="AlphaFoldDB" id="A0A2W2EZ36"/>
<feature type="transmembrane region" description="Helical" evidence="1">
    <location>
        <begin position="38"/>
        <end position="60"/>
    </location>
</feature>
<keyword evidence="1" id="KW-1133">Transmembrane helix</keyword>
<name>A0A2W2EZ36_9ACTN</name>
<gene>
    <name evidence="2" type="ORF">C1I95_21310</name>
</gene>
<proteinExistence type="predicted"/>
<dbReference type="Proteomes" id="UP000248924">
    <property type="component" value="Unassembled WGS sequence"/>
</dbReference>
<feature type="transmembrane region" description="Helical" evidence="1">
    <location>
        <begin position="72"/>
        <end position="91"/>
    </location>
</feature>
<comment type="caution">
    <text evidence="2">The sequence shown here is derived from an EMBL/GenBank/DDBJ whole genome shotgun (WGS) entry which is preliminary data.</text>
</comment>
<protein>
    <submittedName>
        <fullName evidence="2">Uncharacterized protein</fullName>
    </submittedName>
</protein>
<feature type="transmembrane region" description="Helical" evidence="1">
    <location>
        <begin position="103"/>
        <end position="130"/>
    </location>
</feature>
<accession>A0A2W2EZ36</accession>
<evidence type="ECO:0000313" key="2">
    <source>
        <dbReference type="EMBL" id="PZG14607.1"/>
    </source>
</evidence>
<keyword evidence="1" id="KW-0472">Membrane</keyword>
<keyword evidence="3" id="KW-1185">Reference proteome</keyword>
<evidence type="ECO:0000256" key="1">
    <source>
        <dbReference type="SAM" id="Phobius"/>
    </source>
</evidence>
<evidence type="ECO:0000313" key="3">
    <source>
        <dbReference type="Proteomes" id="UP000248924"/>
    </source>
</evidence>
<dbReference type="RefSeq" id="WP_111215890.1">
    <property type="nucleotide sequence ID" value="NZ_POTY01000144.1"/>
</dbReference>
<reference evidence="2 3" key="1">
    <citation type="submission" date="2018-01" db="EMBL/GenBank/DDBJ databases">
        <title>Draft genome sequence of Jishengella sp. NA12.</title>
        <authorList>
            <person name="Sahin N."/>
            <person name="Ay H."/>
            <person name="Saygin H."/>
        </authorList>
    </citation>
    <scope>NUCLEOTIDE SEQUENCE [LARGE SCALE GENOMIC DNA]</scope>
    <source>
        <strain evidence="2 3">NA12</strain>
    </source>
</reference>
<keyword evidence="1" id="KW-0812">Transmembrane</keyword>
<sequence>MGERWRAVGVLAIALFAVNVVARLVIRFGFDGDDTAEARVSLGMFVAIGLILAGVAFTWGRQRPVARWAGEVATAIGIALGLTVLIGPLVTGSNPFAGGSATFFAQIAFYLVATTAGVFLGYLLLTALGLDHRSRSLKRYAETSAAKPRRIVRR</sequence>
<organism evidence="2 3">
    <name type="scientific">Micromonospora craterilacus</name>
    <dbReference type="NCBI Taxonomy" id="1655439"/>
    <lineage>
        <taxon>Bacteria</taxon>
        <taxon>Bacillati</taxon>
        <taxon>Actinomycetota</taxon>
        <taxon>Actinomycetes</taxon>
        <taxon>Micromonosporales</taxon>
        <taxon>Micromonosporaceae</taxon>
        <taxon>Micromonospora</taxon>
    </lineage>
</organism>